<evidence type="ECO:0000256" key="1">
    <source>
        <dbReference type="SAM" id="MobiDB-lite"/>
    </source>
</evidence>
<evidence type="ECO:0000313" key="3">
    <source>
        <dbReference type="Proteomes" id="UP000594263"/>
    </source>
</evidence>
<accession>A0A7N0VCH4</accession>
<keyword evidence="3" id="KW-1185">Reference proteome</keyword>
<proteinExistence type="predicted"/>
<reference evidence="2" key="1">
    <citation type="submission" date="2021-01" db="UniProtKB">
        <authorList>
            <consortium name="EnsemblPlants"/>
        </authorList>
    </citation>
    <scope>IDENTIFICATION</scope>
</reference>
<feature type="region of interest" description="Disordered" evidence="1">
    <location>
        <begin position="1"/>
        <end position="79"/>
    </location>
</feature>
<dbReference type="AlphaFoldDB" id="A0A7N0VCH4"/>
<name>A0A7N0VCH4_KALFE</name>
<protein>
    <submittedName>
        <fullName evidence="2">Uncharacterized protein</fullName>
    </submittedName>
</protein>
<sequence length="79" mass="8154">MSRHRRQSSLVLPLDLSEDWTGPDPAAGFGCAVGDSNAGKGSVSSKPGNASRGLVDPGKDGAERKPPVAEKGRKNPPCK</sequence>
<feature type="compositionally biased region" description="Basic and acidic residues" evidence="1">
    <location>
        <begin position="57"/>
        <end position="73"/>
    </location>
</feature>
<dbReference type="Gramene" id="Kaladp0606s0017.1.v1.1">
    <property type="protein sequence ID" value="Kaladp0606s0017.1.v1.1.CDS.1"/>
    <property type="gene ID" value="Kaladp0606s0017.v1.1"/>
</dbReference>
<dbReference type="Proteomes" id="UP000594263">
    <property type="component" value="Unplaced"/>
</dbReference>
<evidence type="ECO:0000313" key="2">
    <source>
        <dbReference type="EnsemblPlants" id="Kaladp0606s0017.1.v1.1.CDS.1"/>
    </source>
</evidence>
<organism evidence="2 3">
    <name type="scientific">Kalanchoe fedtschenkoi</name>
    <name type="common">Lavender scallops</name>
    <name type="synonym">South American air plant</name>
    <dbReference type="NCBI Taxonomy" id="63787"/>
    <lineage>
        <taxon>Eukaryota</taxon>
        <taxon>Viridiplantae</taxon>
        <taxon>Streptophyta</taxon>
        <taxon>Embryophyta</taxon>
        <taxon>Tracheophyta</taxon>
        <taxon>Spermatophyta</taxon>
        <taxon>Magnoliopsida</taxon>
        <taxon>eudicotyledons</taxon>
        <taxon>Gunneridae</taxon>
        <taxon>Pentapetalae</taxon>
        <taxon>Saxifragales</taxon>
        <taxon>Crassulaceae</taxon>
        <taxon>Kalanchoe</taxon>
    </lineage>
</organism>
<dbReference type="EnsemblPlants" id="Kaladp0606s0017.1.v1.1">
    <property type="protein sequence ID" value="Kaladp0606s0017.1.v1.1.CDS.1"/>
    <property type="gene ID" value="Kaladp0606s0017.v1.1"/>
</dbReference>